<protein>
    <submittedName>
        <fullName evidence="1">Uncharacterized protein</fullName>
    </submittedName>
</protein>
<sequence>MDPTDRNLSETLLHQLKVIKGLKTKWTAAVSSTDKIFTSLTYNLMREQRIINSELRDRDAWSLKAVLDYPPASRALLQGDVQTAAKLVAAFLIESDFDRLETLLNEASDYIADFQKSVSRLVAIQNRQLQLNVSASSPLPATGGRRCSDPAGVETQMHLISWPAVVGEAKALQARLLADLDFRRGLLRYIAKCVVDSQARGDFDAPQRVCFLWRQALEAVMWEKFLELANHLNS</sequence>
<proteinExistence type="predicted"/>
<dbReference type="EMBL" id="GEEE01000937">
    <property type="protein sequence ID" value="JAP62288.1"/>
    <property type="molecule type" value="Transcribed_RNA"/>
</dbReference>
<organism evidence="1">
    <name type="scientific">Schistocephalus solidus</name>
    <name type="common">Tapeworm</name>
    <dbReference type="NCBI Taxonomy" id="70667"/>
    <lineage>
        <taxon>Eukaryota</taxon>
        <taxon>Metazoa</taxon>
        <taxon>Spiralia</taxon>
        <taxon>Lophotrochozoa</taxon>
        <taxon>Platyhelminthes</taxon>
        <taxon>Cestoda</taxon>
        <taxon>Eucestoda</taxon>
        <taxon>Diphyllobothriidea</taxon>
        <taxon>Diphyllobothriidae</taxon>
        <taxon>Schistocephalus</taxon>
    </lineage>
</organism>
<evidence type="ECO:0000313" key="1">
    <source>
        <dbReference type="EMBL" id="JAP62288.1"/>
    </source>
</evidence>
<gene>
    <name evidence="1" type="ORF">TR125993</name>
</gene>
<accession>A0A0V0J8Y4</accession>
<reference evidence="1" key="1">
    <citation type="submission" date="2016-01" db="EMBL/GenBank/DDBJ databases">
        <title>Reference transcriptome for the parasite Schistocephalus solidus: insights into the molecular evolution of parasitism.</title>
        <authorList>
            <person name="Hebert F.O."/>
            <person name="Grambauer S."/>
            <person name="Barber I."/>
            <person name="Landry C.R."/>
            <person name="Aubin-Horth N."/>
        </authorList>
    </citation>
    <scope>NUCLEOTIDE SEQUENCE</scope>
</reference>
<name>A0A0V0J8Y4_SCHSO</name>
<dbReference type="AlphaFoldDB" id="A0A0V0J8Y4"/>